<accession>A0AAN6LWL6</accession>
<dbReference type="SUPFAM" id="SSF47819">
    <property type="entry name" value="HRDC-like"/>
    <property type="match status" value="1"/>
</dbReference>
<evidence type="ECO:0000256" key="4">
    <source>
        <dbReference type="SAM" id="MobiDB-lite"/>
    </source>
</evidence>
<dbReference type="GO" id="GO:0000166">
    <property type="term" value="F:nucleotide binding"/>
    <property type="evidence" value="ECO:0007669"/>
    <property type="project" value="InterPro"/>
</dbReference>
<evidence type="ECO:0000256" key="3">
    <source>
        <dbReference type="ARBA" id="ARBA00025724"/>
    </source>
</evidence>
<proteinExistence type="inferred from homology"/>
<evidence type="ECO:0000313" key="6">
    <source>
        <dbReference type="EMBL" id="KAK3208606.1"/>
    </source>
</evidence>
<keyword evidence="7" id="KW-1185">Reference proteome</keyword>
<dbReference type="AlphaFoldDB" id="A0AAN6LWL6"/>
<comment type="subcellular location">
    <subcellularLocation>
        <location evidence="1">Nucleus</location>
    </subcellularLocation>
</comment>
<sequence length="175" mass="19596">MDDDAHDQPVHQPVEPPTFKAPRMVSRPKPPPQQEEGLGNDMNLGSFEGEQPLSISEARILITAVHDKRRQKAREGQGVLGDRAHNDNQSIQQFVDYLDMFARYKELPNLTAMGTVLDANPDFNPAERAMLGSLCPDSADEAKTLIPSLSQKIDDETLESALQELQKHQDRFDHV</sequence>
<comment type="similarity">
    <text evidence="3">Belongs to the eukaryotic RPB4 RNA polymerase subunit family.</text>
</comment>
<dbReference type="GO" id="GO:0006352">
    <property type="term" value="P:DNA-templated transcription initiation"/>
    <property type="evidence" value="ECO:0007669"/>
    <property type="project" value="InterPro"/>
</dbReference>
<dbReference type="PANTHER" id="PTHR21297">
    <property type="entry name" value="DNA-DIRECTED RNA POLYMERASE II"/>
    <property type="match status" value="1"/>
</dbReference>
<protein>
    <recommendedName>
        <fullName evidence="5">RNA polymerase Rpb4/RPC9 core domain-containing protein</fullName>
    </recommendedName>
</protein>
<reference evidence="6 7" key="1">
    <citation type="submission" date="2021-02" db="EMBL/GenBank/DDBJ databases">
        <title>Genome assembly of Pseudopithomyces chartarum.</title>
        <authorList>
            <person name="Jauregui R."/>
            <person name="Singh J."/>
            <person name="Voisey C."/>
        </authorList>
    </citation>
    <scope>NUCLEOTIDE SEQUENCE [LARGE SCALE GENOMIC DNA]</scope>
    <source>
        <strain evidence="6 7">AGR01</strain>
    </source>
</reference>
<feature type="region of interest" description="Disordered" evidence="4">
    <location>
        <begin position="1"/>
        <end position="48"/>
    </location>
</feature>
<dbReference type="InterPro" id="IPR005574">
    <property type="entry name" value="Rpb4/RPC9"/>
</dbReference>
<dbReference type="Proteomes" id="UP001280581">
    <property type="component" value="Unassembled WGS sequence"/>
</dbReference>
<dbReference type="SMART" id="SM00657">
    <property type="entry name" value="RPOL4c"/>
    <property type="match status" value="1"/>
</dbReference>
<keyword evidence="2" id="KW-0539">Nucleus</keyword>
<dbReference type="GO" id="GO:0005634">
    <property type="term" value="C:nucleus"/>
    <property type="evidence" value="ECO:0007669"/>
    <property type="project" value="UniProtKB-SubCell"/>
</dbReference>
<evidence type="ECO:0000259" key="5">
    <source>
        <dbReference type="SMART" id="SM00657"/>
    </source>
</evidence>
<gene>
    <name evidence="6" type="ORF">GRF29_77g1277411</name>
</gene>
<dbReference type="Pfam" id="PF03874">
    <property type="entry name" value="RNA_pol_Rpb4"/>
    <property type="match status" value="1"/>
</dbReference>
<comment type="caution">
    <text evidence="6">The sequence shown here is derived from an EMBL/GenBank/DDBJ whole genome shotgun (WGS) entry which is preliminary data.</text>
</comment>
<feature type="domain" description="RNA polymerase Rpb4/RPC9 core" evidence="5">
    <location>
        <begin position="45"/>
        <end position="172"/>
    </location>
</feature>
<dbReference type="InterPro" id="IPR006590">
    <property type="entry name" value="RNA_pol_Rpb4/RPC9_core"/>
</dbReference>
<organism evidence="6 7">
    <name type="scientific">Pseudopithomyces chartarum</name>
    <dbReference type="NCBI Taxonomy" id="1892770"/>
    <lineage>
        <taxon>Eukaryota</taxon>
        <taxon>Fungi</taxon>
        <taxon>Dikarya</taxon>
        <taxon>Ascomycota</taxon>
        <taxon>Pezizomycotina</taxon>
        <taxon>Dothideomycetes</taxon>
        <taxon>Pleosporomycetidae</taxon>
        <taxon>Pleosporales</taxon>
        <taxon>Massarineae</taxon>
        <taxon>Didymosphaeriaceae</taxon>
        <taxon>Pseudopithomyces</taxon>
    </lineage>
</organism>
<dbReference type="GO" id="GO:0030880">
    <property type="term" value="C:RNA polymerase complex"/>
    <property type="evidence" value="ECO:0007669"/>
    <property type="project" value="InterPro"/>
</dbReference>
<dbReference type="EMBL" id="WVTA01000007">
    <property type="protein sequence ID" value="KAK3208606.1"/>
    <property type="molecule type" value="Genomic_DNA"/>
</dbReference>
<dbReference type="InterPro" id="IPR045222">
    <property type="entry name" value="Rpb4-like"/>
</dbReference>
<name>A0AAN6LWL6_9PLEO</name>
<dbReference type="InterPro" id="IPR038324">
    <property type="entry name" value="Rpb4/RPC9_sf"/>
</dbReference>
<dbReference type="InterPro" id="IPR010997">
    <property type="entry name" value="HRDC-like_sf"/>
</dbReference>
<evidence type="ECO:0000313" key="7">
    <source>
        <dbReference type="Proteomes" id="UP001280581"/>
    </source>
</evidence>
<evidence type="ECO:0000256" key="1">
    <source>
        <dbReference type="ARBA" id="ARBA00004123"/>
    </source>
</evidence>
<evidence type="ECO:0000256" key="2">
    <source>
        <dbReference type="ARBA" id="ARBA00023242"/>
    </source>
</evidence>
<dbReference type="Gene3D" id="1.20.1250.40">
    <property type="match status" value="1"/>
</dbReference>